<accession>A0A7S2NYR4</accession>
<proteinExistence type="predicted"/>
<dbReference type="EMBL" id="HBGY01008197">
    <property type="protein sequence ID" value="CAD9565806.1"/>
    <property type="molecule type" value="Transcribed_RNA"/>
</dbReference>
<name>A0A7S2NYR4_9STRA</name>
<dbReference type="AlphaFoldDB" id="A0A7S2NYR4"/>
<feature type="compositionally biased region" description="Polar residues" evidence="1">
    <location>
        <begin position="1"/>
        <end position="10"/>
    </location>
</feature>
<organism evidence="2">
    <name type="scientific">Leptocylindrus danicus</name>
    <dbReference type="NCBI Taxonomy" id="163516"/>
    <lineage>
        <taxon>Eukaryota</taxon>
        <taxon>Sar</taxon>
        <taxon>Stramenopiles</taxon>
        <taxon>Ochrophyta</taxon>
        <taxon>Bacillariophyta</taxon>
        <taxon>Coscinodiscophyceae</taxon>
        <taxon>Chaetocerotophycidae</taxon>
        <taxon>Leptocylindrales</taxon>
        <taxon>Leptocylindraceae</taxon>
        <taxon>Leptocylindrus</taxon>
    </lineage>
</organism>
<evidence type="ECO:0000313" key="2">
    <source>
        <dbReference type="EMBL" id="CAD9565806.1"/>
    </source>
</evidence>
<feature type="region of interest" description="Disordered" evidence="1">
    <location>
        <begin position="1"/>
        <end position="40"/>
    </location>
</feature>
<evidence type="ECO:0000256" key="1">
    <source>
        <dbReference type="SAM" id="MobiDB-lite"/>
    </source>
</evidence>
<protein>
    <submittedName>
        <fullName evidence="2">Uncharacterized protein</fullName>
    </submittedName>
</protein>
<gene>
    <name evidence="2" type="ORF">LDAN0321_LOCUS5160</name>
</gene>
<sequence>MEDESSSTTTMDRESSSDGIACTEDVANDDSNDPNANHNVLESAIILSDDALKQQQQQEESTNQTTPCHEQLATDLQRTDALLTSAKTWHIESIEDAIFCAENDPFPLGMLVRRFFPHWGFHDGTIIKVMRQLLQNQDKKHKSKSKSVRPVLVYRVKYDDGDQEDFTHNEICSLRQIYNQRSIPSTAKPVEQMPIGTIYLCQKDVLVKIDRHSTPRGMKEGEGGTVHVLYSQNGAPWTRTTLELIQLQLNVVCKLPPYYSKWGGNLVEDLEVIDVVEEESDYKKVNDLYEEDPELMAEIRKSRFFERKARIVRPSSSIE</sequence>
<reference evidence="2" key="1">
    <citation type="submission" date="2021-01" db="EMBL/GenBank/DDBJ databases">
        <authorList>
            <person name="Corre E."/>
            <person name="Pelletier E."/>
            <person name="Niang G."/>
            <person name="Scheremetjew M."/>
            <person name="Finn R."/>
            <person name="Kale V."/>
            <person name="Holt S."/>
            <person name="Cochrane G."/>
            <person name="Meng A."/>
            <person name="Brown T."/>
            <person name="Cohen L."/>
        </authorList>
    </citation>
    <scope>NUCLEOTIDE SEQUENCE</scope>
    <source>
        <strain evidence="2">B650</strain>
    </source>
</reference>